<protein>
    <recommendedName>
        <fullName evidence="4">N-acetyltransferase domain-containing protein</fullName>
    </recommendedName>
</protein>
<dbReference type="InterPro" id="IPR016181">
    <property type="entry name" value="Acyl_CoA_acyltransferase"/>
</dbReference>
<feature type="compositionally biased region" description="Pro residues" evidence="3">
    <location>
        <begin position="37"/>
        <end position="47"/>
    </location>
</feature>
<dbReference type="CDD" id="cd04301">
    <property type="entry name" value="NAT_SF"/>
    <property type="match status" value="1"/>
</dbReference>
<keyword evidence="6" id="KW-1185">Reference proteome</keyword>
<dbReference type="Pfam" id="PF00583">
    <property type="entry name" value="Acetyltransf_1"/>
    <property type="match status" value="1"/>
</dbReference>
<dbReference type="Gene3D" id="3.40.630.30">
    <property type="match status" value="1"/>
</dbReference>
<feature type="region of interest" description="Disordered" evidence="3">
    <location>
        <begin position="11"/>
        <end position="48"/>
    </location>
</feature>
<evidence type="ECO:0000313" key="6">
    <source>
        <dbReference type="Proteomes" id="UP000799779"/>
    </source>
</evidence>
<dbReference type="PANTHER" id="PTHR42919">
    <property type="entry name" value="N-ALPHA-ACETYLTRANSFERASE"/>
    <property type="match status" value="1"/>
</dbReference>
<organism evidence="5 6">
    <name type="scientific">Amniculicola lignicola CBS 123094</name>
    <dbReference type="NCBI Taxonomy" id="1392246"/>
    <lineage>
        <taxon>Eukaryota</taxon>
        <taxon>Fungi</taxon>
        <taxon>Dikarya</taxon>
        <taxon>Ascomycota</taxon>
        <taxon>Pezizomycotina</taxon>
        <taxon>Dothideomycetes</taxon>
        <taxon>Pleosporomycetidae</taxon>
        <taxon>Pleosporales</taxon>
        <taxon>Amniculicolaceae</taxon>
        <taxon>Amniculicola</taxon>
    </lineage>
</organism>
<dbReference type="InterPro" id="IPR051556">
    <property type="entry name" value="N-term/lysine_N-AcTrnsfr"/>
</dbReference>
<accession>A0A6A5WTV9</accession>
<feature type="domain" description="N-acetyltransferase" evidence="4">
    <location>
        <begin position="84"/>
        <end position="247"/>
    </location>
</feature>
<dbReference type="GO" id="GO:0007064">
    <property type="term" value="P:mitotic sister chromatid cohesion"/>
    <property type="evidence" value="ECO:0007669"/>
    <property type="project" value="TreeGrafter"/>
</dbReference>
<evidence type="ECO:0000256" key="3">
    <source>
        <dbReference type="SAM" id="MobiDB-lite"/>
    </source>
</evidence>
<gene>
    <name evidence="5" type="ORF">P154DRAFT_356328</name>
</gene>
<proteinExistence type="predicted"/>
<dbReference type="SUPFAM" id="SSF55729">
    <property type="entry name" value="Acyl-CoA N-acyltransferases (Nat)"/>
    <property type="match status" value="1"/>
</dbReference>
<evidence type="ECO:0000256" key="2">
    <source>
        <dbReference type="ARBA" id="ARBA00023315"/>
    </source>
</evidence>
<dbReference type="EMBL" id="ML977564">
    <property type="protein sequence ID" value="KAF2005253.1"/>
    <property type="molecule type" value="Genomic_DNA"/>
</dbReference>
<name>A0A6A5WTV9_9PLEO</name>
<dbReference type="InterPro" id="IPR000182">
    <property type="entry name" value="GNAT_dom"/>
</dbReference>
<dbReference type="PROSITE" id="PS51186">
    <property type="entry name" value="GNAT"/>
    <property type="match status" value="1"/>
</dbReference>
<keyword evidence="1" id="KW-0808">Transferase</keyword>
<dbReference type="GO" id="GO:0016747">
    <property type="term" value="F:acyltransferase activity, transferring groups other than amino-acyl groups"/>
    <property type="evidence" value="ECO:0007669"/>
    <property type="project" value="InterPro"/>
</dbReference>
<evidence type="ECO:0000256" key="1">
    <source>
        <dbReference type="ARBA" id="ARBA00022679"/>
    </source>
</evidence>
<reference evidence="5" key="1">
    <citation type="journal article" date="2020" name="Stud. Mycol.">
        <title>101 Dothideomycetes genomes: a test case for predicting lifestyles and emergence of pathogens.</title>
        <authorList>
            <person name="Haridas S."/>
            <person name="Albert R."/>
            <person name="Binder M."/>
            <person name="Bloem J."/>
            <person name="Labutti K."/>
            <person name="Salamov A."/>
            <person name="Andreopoulos B."/>
            <person name="Baker S."/>
            <person name="Barry K."/>
            <person name="Bills G."/>
            <person name="Bluhm B."/>
            <person name="Cannon C."/>
            <person name="Castanera R."/>
            <person name="Culley D."/>
            <person name="Daum C."/>
            <person name="Ezra D."/>
            <person name="Gonzalez J."/>
            <person name="Henrissat B."/>
            <person name="Kuo A."/>
            <person name="Liang C."/>
            <person name="Lipzen A."/>
            <person name="Lutzoni F."/>
            <person name="Magnuson J."/>
            <person name="Mondo S."/>
            <person name="Nolan M."/>
            <person name="Ohm R."/>
            <person name="Pangilinan J."/>
            <person name="Park H.-J."/>
            <person name="Ramirez L."/>
            <person name="Alfaro M."/>
            <person name="Sun H."/>
            <person name="Tritt A."/>
            <person name="Yoshinaga Y."/>
            <person name="Zwiers L.-H."/>
            <person name="Turgeon B."/>
            <person name="Goodwin S."/>
            <person name="Spatafora J."/>
            <person name="Crous P."/>
            <person name="Grigoriev I."/>
        </authorList>
    </citation>
    <scope>NUCLEOTIDE SEQUENCE</scope>
    <source>
        <strain evidence="5">CBS 123094</strain>
    </source>
</reference>
<dbReference type="OrthoDB" id="47374at2759"/>
<evidence type="ECO:0000259" key="4">
    <source>
        <dbReference type="PROSITE" id="PS51186"/>
    </source>
</evidence>
<dbReference type="PANTHER" id="PTHR42919:SF8">
    <property type="entry name" value="N-ALPHA-ACETYLTRANSFERASE 50"/>
    <property type="match status" value="1"/>
</dbReference>
<keyword evidence="2" id="KW-0012">Acyltransferase</keyword>
<dbReference type="GO" id="GO:0031415">
    <property type="term" value="C:NatA complex"/>
    <property type="evidence" value="ECO:0007669"/>
    <property type="project" value="TreeGrafter"/>
</dbReference>
<evidence type="ECO:0000313" key="5">
    <source>
        <dbReference type="EMBL" id="KAF2005253.1"/>
    </source>
</evidence>
<dbReference type="AlphaFoldDB" id="A0A6A5WTV9"/>
<dbReference type="Proteomes" id="UP000799779">
    <property type="component" value="Unassembled WGS sequence"/>
</dbReference>
<sequence>MLQSSITAWLKKPAAVTQPEAPPSPASLANTASPTGPTSPPSPPPPAHLILDVAREEYETPLTHGLETPPLPKRFSLPPLPANVELVPLTEDLVPAFKRLNALTLPMAYPASFYKEAMTEPHHSLTLMALWHSTPLADAPPSDTVEKPRLVGAIRCRILPSSNLYLATLCLLAPYRSHGIATHLLYNMAAKASKLYELKWITAHVWEGNEDGLEWYSKRGFEAIGEEDGYYRKLRPSTAVLVRKPIGVEMQVLLNHLG</sequence>